<dbReference type="GO" id="GO:0006534">
    <property type="term" value="P:cysteine metabolic process"/>
    <property type="evidence" value="ECO:0007669"/>
    <property type="project" value="InterPro"/>
</dbReference>
<dbReference type="GO" id="GO:0008483">
    <property type="term" value="F:transaminase activity"/>
    <property type="evidence" value="ECO:0007669"/>
    <property type="project" value="UniProtKB-KW"/>
</dbReference>
<organism evidence="8 9">
    <name type="scientific">Gordonibacter urolithinfaciens</name>
    <dbReference type="NCBI Taxonomy" id="1335613"/>
    <lineage>
        <taxon>Bacteria</taxon>
        <taxon>Bacillati</taxon>
        <taxon>Actinomycetota</taxon>
        <taxon>Coriobacteriia</taxon>
        <taxon>Eggerthellales</taxon>
        <taxon>Eggerthellaceae</taxon>
        <taxon>Gordonibacter</taxon>
    </lineage>
</organism>
<dbReference type="Gene3D" id="3.90.1150.10">
    <property type="entry name" value="Aspartate Aminotransferase, domain 1"/>
    <property type="match status" value="1"/>
</dbReference>
<dbReference type="InterPro" id="IPR015424">
    <property type="entry name" value="PyrdxlP-dep_Trfase"/>
</dbReference>
<keyword evidence="5" id="KW-0663">Pyridoxal phosphate</keyword>
<evidence type="ECO:0000256" key="6">
    <source>
        <dbReference type="ARBA" id="ARBA00050776"/>
    </source>
</evidence>
<dbReference type="AlphaFoldDB" id="A0A6N8IKR6"/>
<sequence length="423" mass="45096">MSRDAFARGDFPLLARTVNGRPLVYLDNAATLPMPRLVLDELCAFRSNSYANIHRGVHTLSEESSRRYDEARRTAAEFIGGNEPELVFTSGTTDSLNKAAAMLAPRLDERSNVVITAMEHHSNILVWRSLARRTGCDLRVAPVDGAGALDTGAFRALVDESTKIVAFTQLSNVTGIANDCALLSGIAHERSDAVVVVDGAQGVVHLPTDVSALGCDMYAFSGHKLGAPTGIGGLWVRGPLLETLEPASFGGGTVWEVTSDRAVLSDDVERFEAGTPPIDGAVGLASAMRYWRAHDLDACRLRERRLIDRLEAGLANIEGAQVLGRAPERTGCLSFSVDVASPFDWAKLLDGLGVAVRSGHHCAQPYLEALGCAGAVRASVAPFTSKDDIDRLLEALAKASLVLKGGGVRGRARNRRGHPGRPA</sequence>
<dbReference type="GO" id="GO:0031071">
    <property type="term" value="F:cysteine desulfurase activity"/>
    <property type="evidence" value="ECO:0007669"/>
    <property type="project" value="UniProtKB-EC"/>
</dbReference>
<evidence type="ECO:0000256" key="1">
    <source>
        <dbReference type="ARBA" id="ARBA00001933"/>
    </source>
</evidence>
<dbReference type="EMBL" id="WPOC01000019">
    <property type="protein sequence ID" value="MVN15866.1"/>
    <property type="molecule type" value="Genomic_DNA"/>
</dbReference>
<dbReference type="PANTHER" id="PTHR43586">
    <property type="entry name" value="CYSTEINE DESULFURASE"/>
    <property type="match status" value="1"/>
</dbReference>
<dbReference type="CDD" id="cd06453">
    <property type="entry name" value="SufS_like"/>
    <property type="match status" value="1"/>
</dbReference>
<dbReference type="InterPro" id="IPR000192">
    <property type="entry name" value="Aminotrans_V_dom"/>
</dbReference>
<dbReference type="EC" id="2.8.1.7" evidence="3"/>
<evidence type="ECO:0000256" key="5">
    <source>
        <dbReference type="ARBA" id="ARBA00022898"/>
    </source>
</evidence>
<gene>
    <name evidence="8" type="ORF">GO738_11020</name>
</gene>
<dbReference type="InterPro" id="IPR020578">
    <property type="entry name" value="Aminotrans_V_PyrdxlP_BS"/>
</dbReference>
<evidence type="ECO:0000313" key="9">
    <source>
        <dbReference type="Proteomes" id="UP000468327"/>
    </source>
</evidence>
<name>A0A6N8IKR6_9ACTN</name>
<dbReference type="InterPro" id="IPR015421">
    <property type="entry name" value="PyrdxlP-dep_Trfase_major"/>
</dbReference>
<dbReference type="Gene3D" id="3.40.640.10">
    <property type="entry name" value="Type I PLP-dependent aspartate aminotransferase-like (Major domain)"/>
    <property type="match status" value="1"/>
</dbReference>
<keyword evidence="8" id="KW-0032">Aminotransferase</keyword>
<evidence type="ECO:0000256" key="7">
    <source>
        <dbReference type="RuleBase" id="RU004504"/>
    </source>
</evidence>
<dbReference type="PROSITE" id="PS00595">
    <property type="entry name" value="AA_TRANSFER_CLASS_5"/>
    <property type="match status" value="1"/>
</dbReference>
<evidence type="ECO:0000313" key="8">
    <source>
        <dbReference type="EMBL" id="MVN15866.1"/>
    </source>
</evidence>
<dbReference type="InterPro" id="IPR015422">
    <property type="entry name" value="PyrdxlP-dep_Trfase_small"/>
</dbReference>
<dbReference type="RefSeq" id="WP_157005854.1">
    <property type="nucleotide sequence ID" value="NZ_BAABZN010000001.1"/>
</dbReference>
<comment type="cofactor">
    <cofactor evidence="1 7">
        <name>pyridoxal 5'-phosphate</name>
        <dbReference type="ChEBI" id="CHEBI:597326"/>
    </cofactor>
</comment>
<evidence type="ECO:0000256" key="2">
    <source>
        <dbReference type="ARBA" id="ARBA00010447"/>
    </source>
</evidence>
<evidence type="ECO:0000256" key="3">
    <source>
        <dbReference type="ARBA" id="ARBA00012239"/>
    </source>
</evidence>
<dbReference type="GeneID" id="97354366"/>
<keyword evidence="9" id="KW-1185">Reference proteome</keyword>
<keyword evidence="4 8" id="KW-0808">Transferase</keyword>
<dbReference type="Proteomes" id="UP000468327">
    <property type="component" value="Unassembled WGS sequence"/>
</dbReference>
<protein>
    <recommendedName>
        <fullName evidence="3">cysteine desulfurase</fullName>
        <ecNumber evidence="3">2.8.1.7</ecNumber>
    </recommendedName>
</protein>
<comment type="caution">
    <text evidence="8">The sequence shown here is derived from an EMBL/GenBank/DDBJ whole genome shotgun (WGS) entry which is preliminary data.</text>
</comment>
<reference evidence="8 9" key="1">
    <citation type="submission" date="2019-11" db="EMBL/GenBank/DDBJ databases">
        <title>Whole genome shotgun sequencing (WGS) data from Adlercreutzia equolifaciens ResAG-91, Eggerthella lenta MRI-F36, MRI-F37, MRI-F40, ResAG-49, ResAG-88, ResAG-121, ResAG-145, and Gordonibacter sp. ResAG-5, ResAG-26, ResAG-43, ResAG-50, ResAG-59.</title>
        <authorList>
            <person name="Stoll D.A."/>
            <person name="Danylec N."/>
            <person name="Franz C.M.A.P."/>
            <person name="Huch M."/>
        </authorList>
    </citation>
    <scope>NUCLEOTIDE SEQUENCE [LARGE SCALE GENOMIC DNA]</scope>
    <source>
        <strain evidence="8 9">ResAG-59</strain>
    </source>
</reference>
<evidence type="ECO:0000256" key="4">
    <source>
        <dbReference type="ARBA" id="ARBA00022679"/>
    </source>
</evidence>
<dbReference type="GO" id="GO:0030170">
    <property type="term" value="F:pyridoxal phosphate binding"/>
    <property type="evidence" value="ECO:0007669"/>
    <property type="project" value="InterPro"/>
</dbReference>
<comment type="similarity">
    <text evidence="2">Belongs to the class-V pyridoxal-phosphate-dependent aminotransferase family. Csd subfamily.</text>
</comment>
<dbReference type="Pfam" id="PF00266">
    <property type="entry name" value="Aminotran_5"/>
    <property type="match status" value="1"/>
</dbReference>
<comment type="catalytic activity">
    <reaction evidence="6">
        <text>(sulfur carrier)-H + L-cysteine = (sulfur carrier)-SH + L-alanine</text>
        <dbReference type="Rhea" id="RHEA:43892"/>
        <dbReference type="Rhea" id="RHEA-COMP:14737"/>
        <dbReference type="Rhea" id="RHEA-COMP:14739"/>
        <dbReference type="ChEBI" id="CHEBI:29917"/>
        <dbReference type="ChEBI" id="CHEBI:35235"/>
        <dbReference type="ChEBI" id="CHEBI:57972"/>
        <dbReference type="ChEBI" id="CHEBI:64428"/>
        <dbReference type="EC" id="2.8.1.7"/>
    </reaction>
</comment>
<accession>A0A6N8IKR6</accession>
<dbReference type="InterPro" id="IPR010970">
    <property type="entry name" value="Cys_dSase_SufS"/>
</dbReference>
<dbReference type="PANTHER" id="PTHR43586:SF8">
    <property type="entry name" value="CYSTEINE DESULFURASE 1, CHLOROPLASTIC"/>
    <property type="match status" value="1"/>
</dbReference>
<dbReference type="SUPFAM" id="SSF53383">
    <property type="entry name" value="PLP-dependent transferases"/>
    <property type="match status" value="1"/>
</dbReference>
<proteinExistence type="inferred from homology"/>